<evidence type="ECO:0000313" key="3">
    <source>
        <dbReference type="Proteomes" id="UP001301958"/>
    </source>
</evidence>
<reference evidence="2" key="2">
    <citation type="submission" date="2023-05" db="EMBL/GenBank/DDBJ databases">
        <authorList>
            <consortium name="Lawrence Berkeley National Laboratory"/>
            <person name="Steindorff A."/>
            <person name="Hensen N."/>
            <person name="Bonometti L."/>
            <person name="Westerberg I."/>
            <person name="Brannstrom I.O."/>
            <person name="Guillou S."/>
            <person name="Cros-Aarteil S."/>
            <person name="Calhoun S."/>
            <person name="Haridas S."/>
            <person name="Kuo A."/>
            <person name="Mondo S."/>
            <person name="Pangilinan J."/>
            <person name="Riley R."/>
            <person name="Labutti K."/>
            <person name="Andreopoulos B."/>
            <person name="Lipzen A."/>
            <person name="Chen C."/>
            <person name="Yanf M."/>
            <person name="Daum C."/>
            <person name="Ng V."/>
            <person name="Clum A."/>
            <person name="Ohm R."/>
            <person name="Martin F."/>
            <person name="Silar P."/>
            <person name="Natvig D."/>
            <person name="Lalanne C."/>
            <person name="Gautier V."/>
            <person name="Ament-Velasquez S.L."/>
            <person name="Kruys A."/>
            <person name="Hutchinson M.I."/>
            <person name="Powell A.J."/>
            <person name="Barry K."/>
            <person name="Miller A.N."/>
            <person name="Grigoriev I.V."/>
            <person name="Debuchy R."/>
            <person name="Gladieux P."/>
            <person name="Thoren M.H."/>
            <person name="Johannesson H."/>
        </authorList>
    </citation>
    <scope>NUCLEOTIDE SEQUENCE</scope>
    <source>
        <strain evidence="2">CBS 990.96</strain>
    </source>
</reference>
<comment type="caution">
    <text evidence="2">The sequence shown here is derived from an EMBL/GenBank/DDBJ whole genome shotgun (WGS) entry which is preliminary data.</text>
</comment>
<gene>
    <name evidence="2" type="ORF">QBC38DRAFT_44891</name>
</gene>
<dbReference type="Proteomes" id="UP001301958">
    <property type="component" value="Unassembled WGS sequence"/>
</dbReference>
<dbReference type="AlphaFoldDB" id="A0AAN7BHQ0"/>
<dbReference type="EMBL" id="MU865420">
    <property type="protein sequence ID" value="KAK4223620.1"/>
    <property type="molecule type" value="Genomic_DNA"/>
</dbReference>
<protein>
    <recommendedName>
        <fullName evidence="4">Transcription factor domain-containing protein</fullName>
    </recommendedName>
</protein>
<evidence type="ECO:0000313" key="2">
    <source>
        <dbReference type="EMBL" id="KAK4223620.1"/>
    </source>
</evidence>
<proteinExistence type="predicted"/>
<evidence type="ECO:0000256" key="1">
    <source>
        <dbReference type="SAM" id="SignalP"/>
    </source>
</evidence>
<evidence type="ECO:0008006" key="4">
    <source>
        <dbReference type="Google" id="ProtNLM"/>
    </source>
</evidence>
<keyword evidence="3" id="KW-1185">Reference proteome</keyword>
<feature type="chain" id="PRO_5042980168" description="Transcription factor domain-containing protein" evidence="1">
    <location>
        <begin position="20"/>
        <end position="149"/>
    </location>
</feature>
<accession>A0AAN7BHQ0</accession>
<reference evidence="2" key="1">
    <citation type="journal article" date="2023" name="Mol. Phylogenet. Evol.">
        <title>Genome-scale phylogeny and comparative genomics of the fungal order Sordariales.</title>
        <authorList>
            <person name="Hensen N."/>
            <person name="Bonometti L."/>
            <person name="Westerberg I."/>
            <person name="Brannstrom I.O."/>
            <person name="Guillou S."/>
            <person name="Cros-Aarteil S."/>
            <person name="Calhoun S."/>
            <person name="Haridas S."/>
            <person name="Kuo A."/>
            <person name="Mondo S."/>
            <person name="Pangilinan J."/>
            <person name="Riley R."/>
            <person name="LaButti K."/>
            <person name="Andreopoulos B."/>
            <person name="Lipzen A."/>
            <person name="Chen C."/>
            <person name="Yan M."/>
            <person name="Daum C."/>
            <person name="Ng V."/>
            <person name="Clum A."/>
            <person name="Steindorff A."/>
            <person name="Ohm R.A."/>
            <person name="Martin F."/>
            <person name="Silar P."/>
            <person name="Natvig D.O."/>
            <person name="Lalanne C."/>
            <person name="Gautier V."/>
            <person name="Ament-Velasquez S.L."/>
            <person name="Kruys A."/>
            <person name="Hutchinson M.I."/>
            <person name="Powell A.J."/>
            <person name="Barry K."/>
            <person name="Miller A.N."/>
            <person name="Grigoriev I.V."/>
            <person name="Debuchy R."/>
            <person name="Gladieux P."/>
            <person name="Hiltunen Thoren M."/>
            <person name="Johannesson H."/>
        </authorList>
    </citation>
    <scope>NUCLEOTIDE SEQUENCE</scope>
    <source>
        <strain evidence="2">CBS 990.96</strain>
    </source>
</reference>
<keyword evidence="1" id="KW-0732">Signal</keyword>
<feature type="signal peptide" evidence="1">
    <location>
        <begin position="1"/>
        <end position="19"/>
    </location>
</feature>
<sequence length="149" mass="17355">MSTHAHLSQSLLLLTSTLSLPTPETTFQILTFFHPYANQFLSHCRDLQSLYDPDYTQIKLQFSVLPNWSEEIDQTAHAMWFIWRVCEFITTNRAGGTEMVREMVRDEYFLREAHKILCVLQSVWIGNGSWVDDEDGRLREGLWALLGVM</sequence>
<name>A0AAN7BHQ0_9PEZI</name>
<organism evidence="2 3">
    <name type="scientific">Podospora fimiseda</name>
    <dbReference type="NCBI Taxonomy" id="252190"/>
    <lineage>
        <taxon>Eukaryota</taxon>
        <taxon>Fungi</taxon>
        <taxon>Dikarya</taxon>
        <taxon>Ascomycota</taxon>
        <taxon>Pezizomycotina</taxon>
        <taxon>Sordariomycetes</taxon>
        <taxon>Sordariomycetidae</taxon>
        <taxon>Sordariales</taxon>
        <taxon>Podosporaceae</taxon>
        <taxon>Podospora</taxon>
    </lineage>
</organism>